<feature type="transmembrane region" description="Helical" evidence="12">
    <location>
        <begin position="61"/>
        <end position="82"/>
    </location>
</feature>
<keyword evidence="5 12" id="KW-1133">Transmembrane helix</keyword>
<dbReference type="PANTHER" id="PTHR11690">
    <property type="entry name" value="AMILORIDE-SENSITIVE SODIUM CHANNEL-RELATED"/>
    <property type="match status" value="1"/>
</dbReference>
<dbReference type="GO" id="GO:0015280">
    <property type="term" value="F:ligand-gated sodium channel activity"/>
    <property type="evidence" value="ECO:0007669"/>
    <property type="project" value="TreeGrafter"/>
</dbReference>
<dbReference type="GO" id="GO:0005886">
    <property type="term" value="C:plasma membrane"/>
    <property type="evidence" value="ECO:0007669"/>
    <property type="project" value="TreeGrafter"/>
</dbReference>
<evidence type="ECO:0000256" key="10">
    <source>
        <dbReference type="ARBA" id="ARBA00023303"/>
    </source>
</evidence>
<comment type="similarity">
    <text evidence="11">Belongs to the amiloride-sensitive sodium channel (TC 1.A.6) family.</text>
</comment>
<proteinExistence type="inferred from homology"/>
<evidence type="ECO:0000313" key="13">
    <source>
        <dbReference type="EMBL" id="KAK6180811.1"/>
    </source>
</evidence>
<comment type="subcellular location">
    <subcellularLocation>
        <location evidence="1">Membrane</location>
        <topology evidence="1">Multi-pass membrane protein</topology>
    </subcellularLocation>
</comment>
<evidence type="ECO:0000256" key="2">
    <source>
        <dbReference type="ARBA" id="ARBA00022448"/>
    </source>
</evidence>
<dbReference type="PRINTS" id="PR01078">
    <property type="entry name" value="AMINACHANNEL"/>
</dbReference>
<keyword evidence="6" id="KW-0915">Sodium</keyword>
<evidence type="ECO:0000256" key="9">
    <source>
        <dbReference type="ARBA" id="ARBA00023201"/>
    </source>
</evidence>
<dbReference type="EMBL" id="JAZGQO010000007">
    <property type="protein sequence ID" value="KAK6180811.1"/>
    <property type="molecule type" value="Genomic_DNA"/>
</dbReference>
<dbReference type="Pfam" id="PF00858">
    <property type="entry name" value="ASC"/>
    <property type="match status" value="1"/>
</dbReference>
<keyword evidence="8 12" id="KW-0472">Membrane</keyword>
<name>A0AAN8JMV6_PATCE</name>
<dbReference type="Gene3D" id="2.60.470.10">
    <property type="entry name" value="Acid-sensing ion channels like domains"/>
    <property type="match status" value="1"/>
</dbReference>
<evidence type="ECO:0000256" key="5">
    <source>
        <dbReference type="ARBA" id="ARBA00022989"/>
    </source>
</evidence>
<evidence type="ECO:0000256" key="6">
    <source>
        <dbReference type="ARBA" id="ARBA00023053"/>
    </source>
</evidence>
<evidence type="ECO:0000256" key="3">
    <source>
        <dbReference type="ARBA" id="ARBA00022461"/>
    </source>
</evidence>
<evidence type="ECO:0000256" key="4">
    <source>
        <dbReference type="ARBA" id="ARBA00022692"/>
    </source>
</evidence>
<dbReference type="Gene3D" id="1.10.287.770">
    <property type="entry name" value="YojJ-like"/>
    <property type="match status" value="1"/>
</dbReference>
<keyword evidence="10 11" id="KW-0407">Ion channel</keyword>
<keyword evidence="7 11" id="KW-0406">Ion transport</keyword>
<dbReference type="AlphaFoldDB" id="A0AAN8JMV6"/>
<gene>
    <name evidence="13" type="ORF">SNE40_008796</name>
</gene>
<evidence type="ECO:0000256" key="12">
    <source>
        <dbReference type="SAM" id="Phobius"/>
    </source>
</evidence>
<accession>A0AAN8JMV6</accession>
<keyword evidence="2 11" id="KW-0813">Transport</keyword>
<reference evidence="13 14" key="1">
    <citation type="submission" date="2024-01" db="EMBL/GenBank/DDBJ databases">
        <title>The genome of the rayed Mediterranean limpet Patella caerulea (Linnaeus, 1758).</title>
        <authorList>
            <person name="Anh-Thu Weber A."/>
            <person name="Halstead-Nussloch G."/>
        </authorList>
    </citation>
    <scope>NUCLEOTIDE SEQUENCE [LARGE SCALE GENOMIC DNA]</scope>
    <source>
        <strain evidence="13">AATW-2023a</strain>
        <tissue evidence="13">Whole specimen</tissue>
    </source>
</reference>
<organism evidence="13 14">
    <name type="scientific">Patella caerulea</name>
    <name type="common">Rayed Mediterranean limpet</name>
    <dbReference type="NCBI Taxonomy" id="87958"/>
    <lineage>
        <taxon>Eukaryota</taxon>
        <taxon>Metazoa</taxon>
        <taxon>Spiralia</taxon>
        <taxon>Lophotrochozoa</taxon>
        <taxon>Mollusca</taxon>
        <taxon>Gastropoda</taxon>
        <taxon>Patellogastropoda</taxon>
        <taxon>Patelloidea</taxon>
        <taxon>Patellidae</taxon>
        <taxon>Patella</taxon>
    </lineage>
</organism>
<keyword evidence="4 11" id="KW-0812">Transmembrane</keyword>
<evidence type="ECO:0000313" key="14">
    <source>
        <dbReference type="Proteomes" id="UP001347796"/>
    </source>
</evidence>
<keyword evidence="9 11" id="KW-0739">Sodium transport</keyword>
<evidence type="ECO:0000256" key="1">
    <source>
        <dbReference type="ARBA" id="ARBA00004141"/>
    </source>
</evidence>
<evidence type="ECO:0000256" key="11">
    <source>
        <dbReference type="RuleBase" id="RU000679"/>
    </source>
</evidence>
<dbReference type="InterPro" id="IPR001873">
    <property type="entry name" value="ENaC"/>
</dbReference>
<comment type="caution">
    <text evidence="13">The sequence shown here is derived from an EMBL/GenBank/DDBJ whole genome shotgun (WGS) entry which is preliminary data.</text>
</comment>
<sequence>MKYEESPSCTQARNKVEVILRMNELPSRHTNAVSLIAELGSESSAHGLARIVSSKGNKRRLIWTLLVIIGLAAATVQFSMLVKKYLQFQVVEVSEVKDSMPVEFPAITVCNIEPISLRKVRKLLSLPDAALKKWLEFVYRFKFGKQSAHLSSIRAFYENLGDEAEYVRHELKDFMLHCRFNKETCGGSNFTTSFDGNYYSCFTFNRGNSDKILMHSTGPENGLSLIIAVDNDNPPLGTYGVYNIDSNILHSAGVRVVVHAPNTMPSPVNHGFDVPPGYSSSIGLKAVLHTRLSEPYGNCSNSILEGSENYNNTFFTCLQLCKQRKIIEKCGCKSSDLPELPSSHSVPFCGYIKNWREMVAHPDNYPPNVYLPKLICEEHVSHEMTTDRSYEVSCKCVQPCHETTFQKSVSLSYWPLEFYQLNILQLLYNGTIAQSQLDEAYTYLSNITEEESQKEDSTMDKGYSTKEKEQAERASKLIRQNLLRVNIYLEDLSVVEFRQMPAYDMADLFADIGGTMGLWMGISVLTIMELVELIIRLIMLLFYTETRQMPEKTTLPNGVIQQQQAERRQFIRHDGLESSV</sequence>
<protein>
    <submittedName>
        <fullName evidence="13">Uncharacterized protein</fullName>
    </submittedName>
</protein>
<feature type="transmembrane region" description="Helical" evidence="12">
    <location>
        <begin position="518"/>
        <end position="543"/>
    </location>
</feature>
<evidence type="ECO:0000256" key="8">
    <source>
        <dbReference type="ARBA" id="ARBA00023136"/>
    </source>
</evidence>
<evidence type="ECO:0000256" key="7">
    <source>
        <dbReference type="ARBA" id="ARBA00023065"/>
    </source>
</evidence>
<keyword evidence="14" id="KW-1185">Reference proteome</keyword>
<keyword evidence="3 11" id="KW-0894">Sodium channel</keyword>
<dbReference type="Proteomes" id="UP001347796">
    <property type="component" value="Unassembled WGS sequence"/>
</dbReference>
<dbReference type="PANTHER" id="PTHR11690:SF248">
    <property type="entry name" value="PICKPOCKET 17, ISOFORM A"/>
    <property type="match status" value="1"/>
</dbReference>